<dbReference type="RefSeq" id="WP_208739409.1">
    <property type="nucleotide sequence ID" value="NZ_CP024915.1"/>
</dbReference>
<dbReference type="SUPFAM" id="SSF47226">
    <property type="entry name" value="Histidine-containing phosphotransfer domain, HPT domain"/>
    <property type="match status" value="1"/>
</dbReference>
<evidence type="ECO:0008006" key="3">
    <source>
        <dbReference type="Google" id="ProtNLM"/>
    </source>
</evidence>
<accession>A0A2L0UGD0</accession>
<evidence type="ECO:0000313" key="2">
    <source>
        <dbReference type="Proteomes" id="UP000239187"/>
    </source>
</evidence>
<gene>
    <name evidence="1" type="ORF">CVO76_12025</name>
</gene>
<organism evidence="1 2">
    <name type="scientific">Arthrobacter agilis</name>
    <dbReference type="NCBI Taxonomy" id="37921"/>
    <lineage>
        <taxon>Bacteria</taxon>
        <taxon>Bacillati</taxon>
        <taxon>Actinomycetota</taxon>
        <taxon>Actinomycetes</taxon>
        <taxon>Micrococcales</taxon>
        <taxon>Micrococcaceae</taxon>
        <taxon>Arthrobacter</taxon>
    </lineage>
</organism>
<sequence>MRANGAPDVLPHFEHRAFDVLVADLSPAAATCFVADFISMLPSRLERITEALAAGKDRDEMITALASLGVSASMTGATRLALTVDTALADLSRAAHPSTLLPVRLRREAQQFAYAYASFQKASSLAA</sequence>
<name>A0A2L0UGD0_9MICC</name>
<reference evidence="1 2" key="1">
    <citation type="submission" date="2017-11" db="EMBL/GenBank/DDBJ databases">
        <title>Draft genome of Arthrobacter agilis strain UMCV2, a plant growth-promoting rhizobacterium and biocontrol capacity of phytopathogenic fungi.</title>
        <authorList>
            <person name="Martinez-Camara R."/>
            <person name="Santoyo G."/>
            <person name="Moreno-Hagelsieb G."/>
            <person name="Valencia-Cantero E."/>
        </authorList>
    </citation>
    <scope>NUCLEOTIDE SEQUENCE [LARGE SCALE GENOMIC DNA]</scope>
    <source>
        <strain evidence="1 2">UMCV2</strain>
    </source>
</reference>
<dbReference type="GO" id="GO:0000160">
    <property type="term" value="P:phosphorelay signal transduction system"/>
    <property type="evidence" value="ECO:0007669"/>
    <property type="project" value="InterPro"/>
</dbReference>
<dbReference type="Proteomes" id="UP000239187">
    <property type="component" value="Chromosome"/>
</dbReference>
<evidence type="ECO:0000313" key="1">
    <source>
        <dbReference type="EMBL" id="AUZ88282.1"/>
    </source>
</evidence>
<dbReference type="EMBL" id="CP024915">
    <property type="protein sequence ID" value="AUZ88282.1"/>
    <property type="molecule type" value="Genomic_DNA"/>
</dbReference>
<dbReference type="InterPro" id="IPR036641">
    <property type="entry name" value="HPT_dom_sf"/>
</dbReference>
<dbReference type="AlphaFoldDB" id="A0A2L0UGD0"/>
<protein>
    <recommendedName>
        <fullName evidence="3">Hpt domain-containing protein</fullName>
    </recommendedName>
</protein>
<proteinExistence type="predicted"/>